<evidence type="ECO:0000313" key="2">
    <source>
        <dbReference type="Proteomes" id="UP000887572"/>
    </source>
</evidence>
<protein>
    <submittedName>
        <fullName evidence="3">Uncharacterized protein</fullName>
    </submittedName>
</protein>
<sequence>MINNSGVCVPMRAAPLGSSVGGRYVRVPDWYKLAQRRLCHQNDRSTKFRLECALGVPHTSGINGTCQYPATGNISTVVNDPDKFCVVLRNSCTSSSSRSAGWSGTLTIAKATVRPVHGRRTHKHSSGTGSKRLRTRPPHSVPKWVIRCNTWSSWTETAAQRLRQHNGTPRVLRIRQLPFCAEYTCGERHWMEAAATQCRRQKLTDFAIEVMDQMNREQLADICRQSAVHISSALYHHIPEESFVYHLGVQTPALLFVSRAFLRRLGTCAFIMGLPPMSLPDDLTNVATNLAHARAAVNAWCDNLDVNEVALRKLCVVMNVLTHAITDDYPPPFLIFVPFCRGLVGVLLCVLLEAAVGCARCCVACGGNAHAVGTPFCRLRGCSTTPQATTTTMTSATKFVLEMPPKLLSAQLLHGTF</sequence>
<accession>A0A914GPW8</accession>
<organism evidence="2 3">
    <name type="scientific">Globodera rostochiensis</name>
    <name type="common">Golden nematode worm</name>
    <name type="synonym">Heterodera rostochiensis</name>
    <dbReference type="NCBI Taxonomy" id="31243"/>
    <lineage>
        <taxon>Eukaryota</taxon>
        <taxon>Metazoa</taxon>
        <taxon>Ecdysozoa</taxon>
        <taxon>Nematoda</taxon>
        <taxon>Chromadorea</taxon>
        <taxon>Rhabditida</taxon>
        <taxon>Tylenchina</taxon>
        <taxon>Tylenchomorpha</taxon>
        <taxon>Tylenchoidea</taxon>
        <taxon>Heteroderidae</taxon>
        <taxon>Heteroderinae</taxon>
        <taxon>Globodera</taxon>
    </lineage>
</organism>
<name>A0A914GPW8_GLORO</name>
<dbReference type="AlphaFoldDB" id="A0A914GPW8"/>
<dbReference type="WBParaSite" id="Gr19_v10_g10076.t2">
    <property type="protein sequence ID" value="Gr19_v10_g10076.t2"/>
    <property type="gene ID" value="Gr19_v10_g10076"/>
</dbReference>
<feature type="compositionally biased region" description="Basic residues" evidence="1">
    <location>
        <begin position="116"/>
        <end position="137"/>
    </location>
</feature>
<feature type="region of interest" description="Disordered" evidence="1">
    <location>
        <begin position="113"/>
        <end position="138"/>
    </location>
</feature>
<proteinExistence type="predicted"/>
<dbReference type="Proteomes" id="UP000887572">
    <property type="component" value="Unplaced"/>
</dbReference>
<evidence type="ECO:0000256" key="1">
    <source>
        <dbReference type="SAM" id="MobiDB-lite"/>
    </source>
</evidence>
<keyword evidence="2" id="KW-1185">Reference proteome</keyword>
<reference evidence="3" key="1">
    <citation type="submission" date="2022-11" db="UniProtKB">
        <authorList>
            <consortium name="WormBaseParasite"/>
        </authorList>
    </citation>
    <scope>IDENTIFICATION</scope>
</reference>
<evidence type="ECO:0000313" key="3">
    <source>
        <dbReference type="WBParaSite" id="Gr19_v10_g10076.t2"/>
    </source>
</evidence>